<organism evidence="1 2">
    <name type="scientific">Parvularcula bermudensis (strain ATCC BAA-594 / HTCC2503 / KCTC 12087)</name>
    <dbReference type="NCBI Taxonomy" id="314260"/>
    <lineage>
        <taxon>Bacteria</taxon>
        <taxon>Pseudomonadati</taxon>
        <taxon>Pseudomonadota</taxon>
        <taxon>Alphaproteobacteria</taxon>
        <taxon>Parvularculales</taxon>
        <taxon>Parvularculaceae</taxon>
        <taxon>Parvularcula</taxon>
    </lineage>
</organism>
<evidence type="ECO:0000313" key="2">
    <source>
        <dbReference type="Proteomes" id="UP000001302"/>
    </source>
</evidence>
<dbReference type="Proteomes" id="UP000001302">
    <property type="component" value="Chromosome"/>
</dbReference>
<reference evidence="2" key="1">
    <citation type="submission" date="2010-08" db="EMBL/GenBank/DDBJ databases">
        <title>Genome sequence of Parvularcula bermudensis HTCC2503.</title>
        <authorList>
            <person name="Kang D.-M."/>
            <person name="Oh H.-M."/>
            <person name="Cho J.-C."/>
        </authorList>
    </citation>
    <scope>NUCLEOTIDE SEQUENCE [LARGE SCALE GENOMIC DNA]</scope>
    <source>
        <strain evidence="2">ATCC BAA-594 / HTCC2503 / KCTC 12087</strain>
    </source>
</reference>
<reference evidence="1 2" key="2">
    <citation type="journal article" date="2011" name="J. Bacteriol.">
        <title>Complete genome sequence of strain HTCC2503T of Parvularcula bermudensis, the type species of the order "Parvularculales" in the class Alphaproteobacteria.</title>
        <authorList>
            <person name="Oh H.M."/>
            <person name="Kang I."/>
            <person name="Vergin K.L."/>
            <person name="Kang D."/>
            <person name="Rhee K.H."/>
            <person name="Giovannoni S.J."/>
            <person name="Cho J.C."/>
        </authorList>
    </citation>
    <scope>NUCLEOTIDE SEQUENCE [LARGE SCALE GENOMIC DNA]</scope>
    <source>
        <strain evidence="2">ATCC BAA-594 / HTCC2503 / KCTC 12087</strain>
    </source>
</reference>
<sequence>MSDDPITEEELQAFAHGRLAGDQADTLRQRIEQDPELRAQVAMIRQLADDPMCDHPFPGEFGWARLTRAMDAEDRRLHTVPVWQKPIPLWQAVAGVAAAFVLWQVGSTTMVGPSEGRYQTASGDAMSIATLRVRIDDKMTIGELNDLLQEIDAVVIDGPGASGLYQLSFVDEASRQAALPTLKAATKRVQIIE</sequence>
<dbReference type="EMBL" id="CP002156">
    <property type="protein sequence ID" value="ADM10383.1"/>
    <property type="molecule type" value="Genomic_DNA"/>
</dbReference>
<keyword evidence="2" id="KW-1185">Reference proteome</keyword>
<protein>
    <submittedName>
        <fullName evidence="1">RNA polymerase sigma-70 factor</fullName>
    </submittedName>
</protein>
<dbReference type="eggNOG" id="COG5662">
    <property type="taxonomic scope" value="Bacteria"/>
</dbReference>
<dbReference type="AlphaFoldDB" id="E0TDF7"/>
<proteinExistence type="predicted"/>
<name>E0TDF7_PARBH</name>
<dbReference type="HOGENOM" id="CLU_1376253_0_0_5"/>
<dbReference type="KEGG" id="pbr:PB2503_11694"/>
<evidence type="ECO:0000313" key="1">
    <source>
        <dbReference type="EMBL" id="ADM10383.1"/>
    </source>
</evidence>
<gene>
    <name evidence="1" type="ordered locus">PB2503_11694</name>
</gene>
<dbReference type="RefSeq" id="WP_013301357.1">
    <property type="nucleotide sequence ID" value="NC_014414.1"/>
</dbReference>
<dbReference type="OrthoDB" id="5702699at2"/>
<accession>E0TDF7</accession>
<dbReference type="STRING" id="314260.PB2503_11694"/>